<feature type="domain" description="DUF7108" evidence="2">
    <location>
        <begin position="104"/>
        <end position="191"/>
    </location>
</feature>
<evidence type="ECO:0000313" key="3">
    <source>
        <dbReference type="EMBL" id="SDM11331.1"/>
    </source>
</evidence>
<dbReference type="AlphaFoldDB" id="A0A1G9QKF1"/>
<gene>
    <name evidence="3" type="ORF">SAMN04487949_0900</name>
</gene>
<dbReference type="RefSeq" id="WP_089694468.1">
    <property type="nucleotide sequence ID" value="NZ_FNHL01000001.1"/>
</dbReference>
<dbReference type="STRING" id="660521.SAMN04487949_0900"/>
<dbReference type="OrthoDB" id="203809at2157"/>
<accession>A0A1G9QKF1</accession>
<feature type="domain" description="DUF7108" evidence="1">
    <location>
        <begin position="15"/>
        <end position="98"/>
    </location>
</feature>
<name>A0A1G9QKF1_9EURY</name>
<evidence type="ECO:0000259" key="2">
    <source>
        <dbReference type="Pfam" id="PF23420"/>
    </source>
</evidence>
<dbReference type="EMBL" id="FNHL01000001">
    <property type="protein sequence ID" value="SDM11331.1"/>
    <property type="molecule type" value="Genomic_DNA"/>
</dbReference>
<dbReference type="InterPro" id="IPR056494">
    <property type="entry name" value="DUF7108_C"/>
</dbReference>
<reference evidence="4" key="1">
    <citation type="submission" date="2016-10" db="EMBL/GenBank/DDBJ databases">
        <authorList>
            <person name="Varghese N."/>
            <person name="Submissions S."/>
        </authorList>
    </citation>
    <scope>NUCLEOTIDE SEQUENCE [LARGE SCALE GENOMIC DNA]</scope>
    <source>
        <strain evidence="4">CGMCC 1.10119</strain>
    </source>
</reference>
<dbReference type="Proteomes" id="UP000199451">
    <property type="component" value="Unassembled WGS sequence"/>
</dbReference>
<dbReference type="InterPro" id="IPR055532">
    <property type="entry name" value="DUF7108_N"/>
</dbReference>
<evidence type="ECO:0000259" key="1">
    <source>
        <dbReference type="Pfam" id="PF23418"/>
    </source>
</evidence>
<protein>
    <recommendedName>
        <fullName evidence="5">RnhA operon protein</fullName>
    </recommendedName>
</protein>
<organism evidence="3 4">
    <name type="scientific">Halogranum gelatinilyticum</name>
    <dbReference type="NCBI Taxonomy" id="660521"/>
    <lineage>
        <taxon>Archaea</taxon>
        <taxon>Methanobacteriati</taxon>
        <taxon>Methanobacteriota</taxon>
        <taxon>Stenosarchaea group</taxon>
        <taxon>Halobacteria</taxon>
        <taxon>Halobacteriales</taxon>
        <taxon>Haloferacaceae</taxon>
    </lineage>
</organism>
<proteinExistence type="predicted"/>
<sequence length="198" mass="22073">MADTADTADAAETAELPEDAVNEAERLTRLAREAIDGQEEAAYERHRAELLGEHGFTARIREEDDVLVLHPDEWVEDGVIRVERIDDTDRAVEIPLSGAGDETDWGVVEEHNAALVEAVAEEHGALHAANCRAFADFMGNHYVRRVEDATGEMVETFLTDYYPRNAWPSERQQDVIEQSLETLFEAADADVPGSPRRT</sequence>
<evidence type="ECO:0000313" key="4">
    <source>
        <dbReference type="Proteomes" id="UP000199451"/>
    </source>
</evidence>
<evidence type="ECO:0008006" key="5">
    <source>
        <dbReference type="Google" id="ProtNLM"/>
    </source>
</evidence>
<keyword evidence="4" id="KW-1185">Reference proteome</keyword>
<dbReference type="Pfam" id="PF23420">
    <property type="entry name" value="DUF7108_C"/>
    <property type="match status" value="1"/>
</dbReference>
<dbReference type="Pfam" id="PF23418">
    <property type="entry name" value="DUF7108"/>
    <property type="match status" value="1"/>
</dbReference>